<accession>A0A849KBP4</accession>
<feature type="compositionally biased region" description="Polar residues" evidence="1">
    <location>
        <begin position="703"/>
        <end position="722"/>
    </location>
</feature>
<dbReference type="Gene3D" id="2.40.30.20">
    <property type="match status" value="2"/>
</dbReference>
<dbReference type="InterPro" id="IPR042302">
    <property type="entry name" value="E1_FCCH_sf"/>
</dbReference>
<reference evidence="2 3" key="1">
    <citation type="submission" date="2020-05" db="EMBL/GenBank/DDBJ databases">
        <authorList>
            <person name="Khan S.A."/>
            <person name="Jeon C.O."/>
            <person name="Chun B.H."/>
        </authorList>
    </citation>
    <scope>NUCLEOTIDE SEQUENCE [LARGE SCALE GENOMIC DNA]</scope>
    <source>
        <strain evidence="2 3">B156</strain>
    </source>
</reference>
<keyword evidence="3" id="KW-1185">Reference proteome</keyword>
<dbReference type="RefSeq" id="WP_171558879.1">
    <property type="nucleotide sequence ID" value="NZ_JABFCS010000001.1"/>
</dbReference>
<evidence type="ECO:0000313" key="2">
    <source>
        <dbReference type="EMBL" id="NNU43547.1"/>
    </source>
</evidence>
<dbReference type="EMBL" id="JABFCS010000001">
    <property type="protein sequence ID" value="NNU43547.1"/>
    <property type="molecule type" value="Genomic_DNA"/>
</dbReference>
<proteinExistence type="predicted"/>
<protein>
    <recommendedName>
        <fullName evidence="4">PilC beta-propeller domain-containing protein</fullName>
    </recommendedName>
</protein>
<evidence type="ECO:0008006" key="4">
    <source>
        <dbReference type="Google" id="ProtNLM"/>
    </source>
</evidence>
<name>A0A849KBP4_9BURK</name>
<gene>
    <name evidence="2" type="ORF">HK415_10855</name>
</gene>
<dbReference type="Proteomes" id="UP000552954">
    <property type="component" value="Unassembled WGS sequence"/>
</dbReference>
<comment type="caution">
    <text evidence="2">The sequence shown here is derived from an EMBL/GenBank/DDBJ whole genome shotgun (WGS) entry which is preliminary data.</text>
</comment>
<reference evidence="2 3" key="2">
    <citation type="submission" date="2020-06" db="EMBL/GenBank/DDBJ databases">
        <title>Ramlibacter rhizophilus sp. nov., isolated from rhizosphere soil of national flower Mugunghwa from South Korea.</title>
        <authorList>
            <person name="Zheng-Fei Y."/>
            <person name="Huan T."/>
        </authorList>
    </citation>
    <scope>NUCLEOTIDE SEQUENCE [LARGE SCALE GENOMIC DNA]</scope>
    <source>
        <strain evidence="2 3">B156</strain>
    </source>
</reference>
<sequence>MIQCALVDTLNGLPDDRLKVGIMTGNANGFATSKGCVGKDGGCLLQALTTVNAANRPAMIAFIKRWKSNNSPESPTNFPFTVTGAPSGSMMQESWAYYNGKTGLSGRTYTGSILEACQKNFIIYLGNTDKTPAEDLSGPTALAAAGASTSLRNKIIAPNPLKFDPPICGPKNIGQIAVGSNANDWSSNWADEWARLMLRQDGGTDVMEGSQNITTYTIGIIDNAANQCTADYPALLQSMAVNGGGKPYRVSDAGEVKKALAEALNEVQAVNSVFSSASLPVSVNAEGSYLNQIFLGMFRPDATGSPRWLGNLKQYQLFRNNTGQLVMGDATLCADGTTYCPKSAISSGGTGFLSPNALSFWTYRDTSVLPDSVGGFFLNEPKGQPASTYDYPPTTPEGLVGGDGEVVEKGGVAQQLRKQNVVATFSGASGTSGNPRRLYTYCPDSAASCATDLAHADNDFSTTNSKIPAAAFGSTLTIPITSIVRSGTTITVTTSGSHGFKTGSVVTIRNVAETEFNVTKAVTVLNATQFTVAGMPDLPTAPTTTAYTVSIPGGTSITSMARATSGTSTDLMTVNTATPHGYLPGTVVQISGVAPAEFNGNWTVYDAPTLNQFRFSIPVFPNAPALNTYSIVHSPRSVPVNSITASGGVYTVATSADHLFHAGQFVTISGIKGANRTEYNTTHEITSVTARTFVIKPPAGSPGSATTGSVSPSLTAQLTRPTRTNSVVSNAAVVSGMPSKWFANGDEIDVTISSGTAAGEGAAGGAGSYVVSKARITCSGDCTTFTYPITVSPAAAGTSFGTVGLPGSGAGSATIAAGNITRLAADPKTARVSGVTGGIFANGSTVAISPASGSVLDTEAAYVGTWTISCGADATCSSFTFGPVNTTPLEGSGANRQAYSGSTSPDKDVLIKWLRGEDNHGDEKGPGNTVTVRPSVHGDVLHSRPLVINYGDTRRGIVVFYGSNDGVYRAVNGNQRNAISGTIGASSVTVPAGGELWGLILPDHYQLINRYRTNSPELKFPGTFLSTAQPKDYFVDGPTGVYQKLNADGTINKAIIYLTMRRGGRFIYAIDVTEPLAPKYVWSKSHQDTGFEELGQTWSRPRLTLLQSYKDASNLPIPVLVFGAGYDPAQDAEPPTGDTMGRGIFVVNALDGSKVFSASSSCPDSTANCRKHTAMKYATPADIAFVDRDIDGFTDKFYWGDLGGNVWRADVAAASPADWTVNRVAKLGCNVGECPFGTTPRKFFFPPSVLTVRPSGATGSYEALSMVSGDREHPLRDAANANSAFNVTDRFFMVKDLGTSVTDLSLNTVDVTASSTDLYDATYALWDGTRKGFFINFIGAAWNESTDQPDPAKTPTKGEKAVNAPTAVNGQIFFATNQPKDKTNTCVANLGTARAYAINPFTGRQIQNELAGGGLPPSAVSGLITIVDRDANGNPVETQEKFCIGCGITAGDGTGGDNGAPCTSALENCPTGTLIPKNLKRTYWYKK</sequence>
<evidence type="ECO:0000313" key="3">
    <source>
        <dbReference type="Proteomes" id="UP000552954"/>
    </source>
</evidence>
<organism evidence="2 3">
    <name type="scientific">Ramlibacter montanisoli</name>
    <dbReference type="NCBI Taxonomy" id="2732512"/>
    <lineage>
        <taxon>Bacteria</taxon>
        <taxon>Pseudomonadati</taxon>
        <taxon>Pseudomonadota</taxon>
        <taxon>Betaproteobacteria</taxon>
        <taxon>Burkholderiales</taxon>
        <taxon>Comamonadaceae</taxon>
        <taxon>Ramlibacter</taxon>
    </lineage>
</organism>
<evidence type="ECO:0000256" key="1">
    <source>
        <dbReference type="SAM" id="MobiDB-lite"/>
    </source>
</evidence>
<dbReference type="InterPro" id="IPR023366">
    <property type="entry name" value="ATP_synth_asu-like_sf"/>
</dbReference>
<feature type="region of interest" description="Disordered" evidence="1">
    <location>
        <begin position="698"/>
        <end position="722"/>
    </location>
</feature>
<dbReference type="Gene3D" id="2.40.30.180">
    <property type="entry name" value="Ubiquitin-activating enzyme E1, FCCH domain"/>
    <property type="match status" value="1"/>
</dbReference>